<dbReference type="InterPro" id="IPR028903">
    <property type="entry name" value="Tox-REase-7_dom"/>
</dbReference>
<feature type="transmembrane region" description="Helical" evidence="2">
    <location>
        <begin position="27"/>
        <end position="45"/>
    </location>
</feature>
<evidence type="ECO:0000259" key="3">
    <source>
        <dbReference type="Pfam" id="PF15649"/>
    </source>
</evidence>
<dbReference type="Pfam" id="PF25023">
    <property type="entry name" value="TEN_YD-shell"/>
    <property type="match status" value="1"/>
</dbReference>
<accession>A0AAW4RQB0</accession>
<dbReference type="Pfam" id="PF15649">
    <property type="entry name" value="Tox-REase-7"/>
    <property type="match status" value="1"/>
</dbReference>
<keyword evidence="2" id="KW-0812">Transmembrane</keyword>
<comment type="caution">
    <text evidence="5">The sequence shown here is derived from an EMBL/GenBank/DDBJ whole genome shotgun (WGS) entry which is preliminary data.</text>
</comment>
<name>A0AAW4RQB0_XANCI</name>
<dbReference type="EMBL" id="LOKL01000108">
    <property type="protein sequence ID" value="MBZ3924218.1"/>
    <property type="molecule type" value="Genomic_DNA"/>
</dbReference>
<evidence type="ECO:0000256" key="2">
    <source>
        <dbReference type="SAM" id="Phobius"/>
    </source>
</evidence>
<organism evidence="5 6">
    <name type="scientific">Xanthomonas citri pv. sesbaniae</name>
    <dbReference type="NCBI Taxonomy" id="473425"/>
    <lineage>
        <taxon>Bacteria</taxon>
        <taxon>Pseudomonadati</taxon>
        <taxon>Pseudomonadota</taxon>
        <taxon>Gammaproteobacteria</taxon>
        <taxon>Lysobacterales</taxon>
        <taxon>Lysobacteraceae</taxon>
        <taxon>Xanthomonas</taxon>
    </lineage>
</organism>
<protein>
    <submittedName>
        <fullName evidence="5">Wall-associated protein</fullName>
    </submittedName>
</protein>
<dbReference type="InterPro" id="IPR022385">
    <property type="entry name" value="Rhs_assc_core"/>
</dbReference>
<dbReference type="InterPro" id="IPR013783">
    <property type="entry name" value="Ig-like_fold"/>
</dbReference>
<feature type="domain" description="Teneurin-like YD-shell" evidence="4">
    <location>
        <begin position="584"/>
        <end position="1024"/>
    </location>
</feature>
<dbReference type="InterPro" id="IPR050708">
    <property type="entry name" value="T6SS_VgrG/RHS"/>
</dbReference>
<gene>
    <name evidence="5" type="ORF">Xseb_09770</name>
</gene>
<dbReference type="Gene3D" id="2.60.40.10">
    <property type="entry name" value="Immunoglobulins"/>
    <property type="match status" value="1"/>
</dbReference>
<dbReference type="Proteomes" id="UP000825388">
    <property type="component" value="Unassembled WGS sequence"/>
</dbReference>
<dbReference type="PANTHER" id="PTHR32305:SF15">
    <property type="entry name" value="PROTEIN RHSA-RELATED"/>
    <property type="match status" value="1"/>
</dbReference>
<dbReference type="NCBIfam" id="TIGR03696">
    <property type="entry name" value="Rhs_assc_core"/>
    <property type="match status" value="1"/>
</dbReference>
<keyword evidence="2" id="KW-1133">Transmembrane helix</keyword>
<sequence>MNECMEVSQQALDNCQVGVPKRPKVSVLLRAAIVMILLLALPGLAEAARQCPDGSPAGRSNLCPDVPLNDARWVGYSVPGQMVVGQTYATSATYKNVGDQQWGSGIGHKLGYGGGPVPASPWGISRVELPGAVSIDSTVTFNFNVTAPTTPGQYQFVWRMVQEGKEWFGGFGSQTVQVIPSLIKGNIDSVTYGAISGWACSTYLNRSVDVHMYLGGSAGSGTFAGATAATLPSDAGIASACSASGSNYRFSFPLDENFIIQNGGKAIYIHGLSPVGASNDTISGSGAVAVPASVIKGRIEGIQDNKAIVGWACSAGLRRTIDVHMYAGGAYGTGTLAAIASANLASEPGVASACSSSGSNYRFSIPVTEDLIRSQGGKPFYIHGISPAGRDNSLIDGSGALSIPAMQRNAAFVSQNMPAQLPTGRSVTGSVRFTNTGNITWRQGQGYRAVLVGDTRGWSPGEVGLPSDVPPGGSVDFNFSLRAPLGAGGYNLRWRMRDGAGDLGNESSNQVVQVAAPPPVEHGVGLAARSYVYDANQQLCKVIEPESGSTVMAYDAAGNLAWSASGLDLPSTTSCDLEAAAASGRQVVRTYDTRNRLKTLRFPDKNGNQDWSYTPDGLPAQVTTWNDAGSSSVVNAYNYNKRRMLTSESSGQTGWYTWSIGYGYDANGALASQAYPTGLSINYAPNALGQPTDVRDQFGNVYASGIGYYPNGAARQFTYGNGVSHSLVLNGRQMPQQVRDNNVASFEYQYDANGNVGAIIDQQRGTGYNRYMGYDGLDRLMEAGSERFGGDNWNRYTYDVLDNILTAKLPGVRENNYWYDAKNRLTNVQNNAGATTVGLSYDPQGNLKNKNGQAYTFDYGNRLRDVTGKESYAYDAYGRRTIAGRPTTRTVQVYTQAGQLFYTEASGKGNMEYVYLNGSLLATRNSGTIKFQHTDALGSPIAVTDTAGQVVERTDYQPYGTPIGKTVDGIGYTGHAMDGATGLTYMQQRYYDQDLGRFLSVDPVAADSVFSANFNRYWYANNNPYRFTDPDGRDSVGQMIDAGADGCGPVSCAAWAGLKATWTVFGAESISQMADKGWSSTGGGAMVGAGLEIAAVLPPVKIARAGAAMVRVGQAGESAVRAVVDIGSKMAFEVRGTTRIPDGVTDSVISEVKNVKYQGYTSQIRDYAEIAKQTGRDFNLYVRSDTKISGPLREAAKRGDVKICVIGEVCR</sequence>
<dbReference type="InterPro" id="IPR056823">
    <property type="entry name" value="TEN-like_YD-shell"/>
</dbReference>
<reference evidence="5" key="1">
    <citation type="submission" date="2015-12" db="EMBL/GenBank/DDBJ databases">
        <authorList>
            <person name="Bansal K."/>
            <person name="Midha S."/>
            <person name="Patil P.B."/>
        </authorList>
    </citation>
    <scope>NUCLEOTIDE SEQUENCE</scope>
    <source>
        <strain evidence="5">LMG867</strain>
    </source>
</reference>
<evidence type="ECO:0000256" key="1">
    <source>
        <dbReference type="ARBA" id="ARBA00022737"/>
    </source>
</evidence>
<feature type="domain" description="Tox-REase-7" evidence="3">
    <location>
        <begin position="1113"/>
        <end position="1192"/>
    </location>
</feature>
<dbReference type="PANTHER" id="PTHR32305">
    <property type="match status" value="1"/>
</dbReference>
<evidence type="ECO:0000259" key="4">
    <source>
        <dbReference type="Pfam" id="PF25023"/>
    </source>
</evidence>
<dbReference type="Gene3D" id="2.180.10.10">
    <property type="entry name" value="RHS repeat-associated core"/>
    <property type="match status" value="1"/>
</dbReference>
<keyword evidence="2" id="KW-0472">Membrane</keyword>
<evidence type="ECO:0000313" key="6">
    <source>
        <dbReference type="Proteomes" id="UP000825388"/>
    </source>
</evidence>
<evidence type="ECO:0000313" key="5">
    <source>
        <dbReference type="EMBL" id="MBZ3924218.1"/>
    </source>
</evidence>
<proteinExistence type="predicted"/>
<dbReference type="AlphaFoldDB" id="A0AAW4RQB0"/>
<keyword evidence="1" id="KW-0677">Repeat</keyword>